<dbReference type="CDD" id="cd00067">
    <property type="entry name" value="GAL4"/>
    <property type="match status" value="1"/>
</dbReference>
<dbReference type="InterPro" id="IPR001138">
    <property type="entry name" value="Zn2Cys6_DnaBD"/>
</dbReference>
<dbReference type="Pfam" id="PF04082">
    <property type="entry name" value="Fungal_trans"/>
    <property type="match status" value="1"/>
</dbReference>
<evidence type="ECO:0000259" key="6">
    <source>
        <dbReference type="PROSITE" id="PS50048"/>
    </source>
</evidence>
<dbReference type="GO" id="GO:0008270">
    <property type="term" value="F:zinc ion binding"/>
    <property type="evidence" value="ECO:0007669"/>
    <property type="project" value="InterPro"/>
</dbReference>
<dbReference type="OrthoDB" id="10067394at2759"/>
<evidence type="ECO:0000256" key="5">
    <source>
        <dbReference type="ARBA" id="ARBA00023242"/>
    </source>
</evidence>
<dbReference type="CDD" id="cd12148">
    <property type="entry name" value="fungal_TF_MHR"/>
    <property type="match status" value="1"/>
</dbReference>
<dbReference type="Pfam" id="PF00172">
    <property type="entry name" value="Zn_clus"/>
    <property type="match status" value="1"/>
</dbReference>
<evidence type="ECO:0000256" key="1">
    <source>
        <dbReference type="ARBA" id="ARBA00022723"/>
    </source>
</evidence>
<keyword evidence="5" id="KW-0539">Nucleus</keyword>
<dbReference type="GO" id="GO:0000981">
    <property type="term" value="F:DNA-binding transcription factor activity, RNA polymerase II-specific"/>
    <property type="evidence" value="ECO:0007669"/>
    <property type="project" value="InterPro"/>
</dbReference>
<dbReference type="PROSITE" id="PS00463">
    <property type="entry name" value="ZN2_CY6_FUNGAL_1"/>
    <property type="match status" value="1"/>
</dbReference>
<dbReference type="AlphaFoldDB" id="A0A9W4KBI5"/>
<evidence type="ECO:0000313" key="7">
    <source>
        <dbReference type="EMBL" id="CAG8890369.1"/>
    </source>
</evidence>
<organism evidence="7 8">
    <name type="scientific">Penicillium egyptiacum</name>
    <dbReference type="NCBI Taxonomy" id="1303716"/>
    <lineage>
        <taxon>Eukaryota</taxon>
        <taxon>Fungi</taxon>
        <taxon>Dikarya</taxon>
        <taxon>Ascomycota</taxon>
        <taxon>Pezizomycotina</taxon>
        <taxon>Eurotiomycetes</taxon>
        <taxon>Eurotiomycetidae</taxon>
        <taxon>Eurotiales</taxon>
        <taxon>Aspergillaceae</taxon>
        <taxon>Penicillium</taxon>
    </lineage>
</organism>
<dbReference type="GO" id="GO:0006351">
    <property type="term" value="P:DNA-templated transcription"/>
    <property type="evidence" value="ECO:0007669"/>
    <property type="project" value="InterPro"/>
</dbReference>
<keyword evidence="3" id="KW-0238">DNA-binding</keyword>
<dbReference type="InterPro" id="IPR007219">
    <property type="entry name" value="XnlR_reg_dom"/>
</dbReference>
<sequence>MDSPNQTSTAAATSVACLNCREKHLKCDGNPEGCDRCRALSLFCHFVPSRRGRRGQPSEFSCLDMCYVPSIEETSFIHDASLPLMASSDLSPTYVPEPPRSLPQMSIHLIKIFYECFHVAHPILAPFDLWVMSSPPQYLVNIVEFIGLHHLSPGRTPECSNDLLTATDNAELDLEKAQAYLLLSILFHGRKAPECAKKCVGLAIECSFRLGLHCRELSDTVEMQNTARAESTRRTLWEIFTVDTLLAAVQVGGTLQFNMDTPDVPLPSEDEKFVGGHSGVFSISAKDLGHRAFSDDDRISALAYRVEATLILRRCLIACETHASEDAVEVLDSMSSAWFHRWPSDHSTILQMDGKVNQIDFQSAMIMHCASIYLHFPRSFLVSFLPNTGEVFCSRPPPIASPSPNAQMHTAKIVNAAVELSKLASLSTSVTGHSPFFACTLVLSSIIQVTVLAAPIGQPFGKHYSYLALNIGVLKSMGGVWNIAASSVGKLRSITREVEAASADAGHELVGSMFIPPILKK</sequence>
<evidence type="ECO:0000256" key="4">
    <source>
        <dbReference type="ARBA" id="ARBA00023163"/>
    </source>
</evidence>
<name>A0A9W4KBI5_9EURO</name>
<evidence type="ECO:0000256" key="3">
    <source>
        <dbReference type="ARBA" id="ARBA00023125"/>
    </source>
</evidence>
<dbReference type="SMART" id="SM00066">
    <property type="entry name" value="GAL4"/>
    <property type="match status" value="1"/>
</dbReference>
<feature type="domain" description="Zn(2)-C6 fungal-type" evidence="6">
    <location>
        <begin position="16"/>
        <end position="46"/>
    </location>
</feature>
<dbReference type="InterPro" id="IPR036864">
    <property type="entry name" value="Zn2-C6_fun-type_DNA-bd_sf"/>
</dbReference>
<dbReference type="SUPFAM" id="SSF57701">
    <property type="entry name" value="Zn2/Cys6 DNA-binding domain"/>
    <property type="match status" value="1"/>
</dbReference>
<reference evidence="7" key="1">
    <citation type="submission" date="2021-07" db="EMBL/GenBank/DDBJ databases">
        <authorList>
            <person name="Branca A.L. A."/>
        </authorList>
    </citation>
    <scope>NUCLEOTIDE SEQUENCE</scope>
</reference>
<comment type="caution">
    <text evidence="7">The sequence shown here is derived from an EMBL/GenBank/DDBJ whole genome shotgun (WGS) entry which is preliminary data.</text>
</comment>
<dbReference type="PROSITE" id="PS50048">
    <property type="entry name" value="ZN2_CY6_FUNGAL_2"/>
    <property type="match status" value="1"/>
</dbReference>
<evidence type="ECO:0000313" key="8">
    <source>
        <dbReference type="Proteomes" id="UP001154252"/>
    </source>
</evidence>
<dbReference type="PANTHER" id="PTHR47431">
    <property type="entry name" value="ZN(II)2CYS6 TRANSCRIPTION FACTOR (EUROFUNG)-RELATED"/>
    <property type="match status" value="1"/>
</dbReference>
<accession>A0A9W4KBI5</accession>
<evidence type="ECO:0000256" key="2">
    <source>
        <dbReference type="ARBA" id="ARBA00023015"/>
    </source>
</evidence>
<protein>
    <recommendedName>
        <fullName evidence="6">Zn(2)-C6 fungal-type domain-containing protein</fullName>
    </recommendedName>
</protein>
<dbReference type="EMBL" id="CAJVRC010000843">
    <property type="protein sequence ID" value="CAG8890369.1"/>
    <property type="molecule type" value="Genomic_DNA"/>
</dbReference>
<keyword evidence="2" id="KW-0805">Transcription regulation</keyword>
<dbReference type="PANTHER" id="PTHR47431:SF3">
    <property type="entry name" value="ZN(II)2CYS6 TRANSCRIPTION FACTOR (EUROFUNG)"/>
    <property type="match status" value="1"/>
</dbReference>
<dbReference type="Gene3D" id="4.10.240.10">
    <property type="entry name" value="Zn(2)-C6 fungal-type DNA-binding domain"/>
    <property type="match status" value="1"/>
</dbReference>
<dbReference type="GO" id="GO:0003677">
    <property type="term" value="F:DNA binding"/>
    <property type="evidence" value="ECO:0007669"/>
    <property type="project" value="UniProtKB-KW"/>
</dbReference>
<dbReference type="Proteomes" id="UP001154252">
    <property type="component" value="Unassembled WGS sequence"/>
</dbReference>
<keyword evidence="8" id="KW-1185">Reference proteome</keyword>
<gene>
    <name evidence="7" type="ORF">PEGY_LOCUS2204</name>
</gene>
<keyword evidence="4" id="KW-0804">Transcription</keyword>
<keyword evidence="1" id="KW-0479">Metal-binding</keyword>
<proteinExistence type="predicted"/>